<evidence type="ECO:0000256" key="2">
    <source>
        <dbReference type="ARBA" id="ARBA00022448"/>
    </source>
</evidence>
<accession>A0A852X5Y0</accession>
<organism evidence="6 7">
    <name type="scientific">Janibacter alkaliphilus</name>
    <dbReference type="NCBI Taxonomy" id="1069963"/>
    <lineage>
        <taxon>Bacteria</taxon>
        <taxon>Bacillati</taxon>
        <taxon>Actinomycetota</taxon>
        <taxon>Actinomycetes</taxon>
        <taxon>Micrococcales</taxon>
        <taxon>Intrasporangiaceae</taxon>
        <taxon>Janibacter</taxon>
    </lineage>
</organism>
<comment type="similarity">
    <text evidence="1">Belongs to the ABC transporter superfamily.</text>
</comment>
<dbReference type="GO" id="GO:0016887">
    <property type="term" value="F:ATP hydrolysis activity"/>
    <property type="evidence" value="ECO:0007669"/>
    <property type="project" value="InterPro"/>
</dbReference>
<dbReference type="RefSeq" id="WP_179461727.1">
    <property type="nucleotide sequence ID" value="NZ_JACBZX010000001.1"/>
</dbReference>
<dbReference type="Gene3D" id="3.40.50.300">
    <property type="entry name" value="P-loop containing nucleotide triphosphate hydrolases"/>
    <property type="match status" value="1"/>
</dbReference>
<dbReference type="AlphaFoldDB" id="A0A852X5Y0"/>
<dbReference type="SMART" id="SM00382">
    <property type="entry name" value="AAA"/>
    <property type="match status" value="1"/>
</dbReference>
<dbReference type="Pfam" id="PF00005">
    <property type="entry name" value="ABC_tran"/>
    <property type="match status" value="1"/>
</dbReference>
<dbReference type="InterPro" id="IPR027417">
    <property type="entry name" value="P-loop_NTPase"/>
</dbReference>
<keyword evidence="4 6" id="KW-0067">ATP-binding</keyword>
<evidence type="ECO:0000313" key="6">
    <source>
        <dbReference type="EMBL" id="NYG36173.1"/>
    </source>
</evidence>
<evidence type="ECO:0000259" key="5">
    <source>
        <dbReference type="PROSITE" id="PS50893"/>
    </source>
</evidence>
<feature type="domain" description="ABC transporter" evidence="5">
    <location>
        <begin position="3"/>
        <end position="225"/>
    </location>
</feature>
<dbReference type="Proteomes" id="UP000592181">
    <property type="component" value="Unassembled WGS sequence"/>
</dbReference>
<dbReference type="GO" id="GO:0042626">
    <property type="term" value="F:ATPase-coupled transmembrane transporter activity"/>
    <property type="evidence" value="ECO:0007669"/>
    <property type="project" value="TreeGrafter"/>
</dbReference>
<dbReference type="CDD" id="cd03225">
    <property type="entry name" value="ABC_cobalt_CbiO_domain1"/>
    <property type="match status" value="1"/>
</dbReference>
<dbReference type="InterPro" id="IPR003439">
    <property type="entry name" value="ABC_transporter-like_ATP-bd"/>
</dbReference>
<keyword evidence="6" id="KW-0378">Hydrolase</keyword>
<gene>
    <name evidence="6" type="ORF">BJY28_000642</name>
</gene>
<sequence>MTIRFEDVHLEHAGRPVLRGISADLTEHRIGIIGENGSGKSSLARTINHLHAPSRGRVVVDGVVAAQDPKGVRRKVGFLFPDAAAQIVMPTVREDLDFSLRGLGLSRDERAARVEASMAEQGLSAHADHPCHLLSSGQQQQLALAAVLLREPDVVVADEPTTLLDLRNLRAARRRFAELRQQLVLVTHHLELLEDVDRVLLVADGRIAADGEPAEVVARYRRMMA</sequence>
<dbReference type="PANTHER" id="PTHR43553:SF24">
    <property type="entry name" value="ENERGY-COUPLING FACTOR TRANSPORTER ATP-BINDING PROTEIN ECFA1"/>
    <property type="match status" value="1"/>
</dbReference>
<evidence type="ECO:0000256" key="4">
    <source>
        <dbReference type="ARBA" id="ARBA00022840"/>
    </source>
</evidence>
<dbReference type="InterPro" id="IPR015856">
    <property type="entry name" value="ABC_transpr_CbiO/EcfA_su"/>
</dbReference>
<dbReference type="GO" id="GO:0005524">
    <property type="term" value="F:ATP binding"/>
    <property type="evidence" value="ECO:0007669"/>
    <property type="project" value="UniProtKB-KW"/>
</dbReference>
<dbReference type="PROSITE" id="PS50893">
    <property type="entry name" value="ABC_TRANSPORTER_2"/>
    <property type="match status" value="1"/>
</dbReference>
<dbReference type="PANTHER" id="PTHR43553">
    <property type="entry name" value="HEAVY METAL TRANSPORTER"/>
    <property type="match status" value="1"/>
</dbReference>
<comment type="caution">
    <text evidence="6">The sequence shown here is derived from an EMBL/GenBank/DDBJ whole genome shotgun (WGS) entry which is preliminary data.</text>
</comment>
<dbReference type="EMBL" id="JACBZX010000001">
    <property type="protein sequence ID" value="NYG36173.1"/>
    <property type="molecule type" value="Genomic_DNA"/>
</dbReference>
<dbReference type="SUPFAM" id="SSF52540">
    <property type="entry name" value="P-loop containing nucleoside triphosphate hydrolases"/>
    <property type="match status" value="1"/>
</dbReference>
<evidence type="ECO:0000256" key="1">
    <source>
        <dbReference type="ARBA" id="ARBA00005417"/>
    </source>
</evidence>
<dbReference type="InterPro" id="IPR050095">
    <property type="entry name" value="ECF_ABC_transporter_ATP-bd"/>
</dbReference>
<dbReference type="EC" id="3.6.3.-" evidence="6"/>
<evidence type="ECO:0000256" key="3">
    <source>
        <dbReference type="ARBA" id="ARBA00022741"/>
    </source>
</evidence>
<name>A0A852X5Y0_9MICO</name>
<dbReference type="InterPro" id="IPR003593">
    <property type="entry name" value="AAA+_ATPase"/>
</dbReference>
<protein>
    <submittedName>
        <fullName evidence="6">Biotin transport system ATP-binding protein</fullName>
        <ecNumber evidence="6">3.6.3.-</ecNumber>
    </submittedName>
</protein>
<reference evidence="6 7" key="1">
    <citation type="submission" date="2020-07" db="EMBL/GenBank/DDBJ databases">
        <title>Sequencing the genomes of 1000 actinobacteria strains.</title>
        <authorList>
            <person name="Klenk H.-P."/>
        </authorList>
    </citation>
    <scope>NUCLEOTIDE SEQUENCE [LARGE SCALE GENOMIC DNA]</scope>
    <source>
        <strain evidence="6 7">DSM 24723</strain>
    </source>
</reference>
<proteinExistence type="inferred from homology"/>
<evidence type="ECO:0000313" key="7">
    <source>
        <dbReference type="Proteomes" id="UP000592181"/>
    </source>
</evidence>
<keyword evidence="2" id="KW-0813">Transport</keyword>
<keyword evidence="7" id="KW-1185">Reference proteome</keyword>
<dbReference type="GO" id="GO:0043190">
    <property type="term" value="C:ATP-binding cassette (ABC) transporter complex"/>
    <property type="evidence" value="ECO:0007669"/>
    <property type="project" value="TreeGrafter"/>
</dbReference>
<keyword evidence="3" id="KW-0547">Nucleotide-binding</keyword>